<feature type="transmembrane region" description="Helical" evidence="1">
    <location>
        <begin position="131"/>
        <end position="150"/>
    </location>
</feature>
<evidence type="ECO:0000313" key="3">
    <source>
        <dbReference type="EMBL" id="KAL2279694.1"/>
    </source>
</evidence>
<comment type="caution">
    <text evidence="3">The sequence shown here is derived from an EMBL/GenBank/DDBJ whole genome shotgun (WGS) entry which is preliminary data.</text>
</comment>
<keyword evidence="1" id="KW-1133">Transmembrane helix</keyword>
<gene>
    <name evidence="3" type="ORF">FJTKL_13238</name>
</gene>
<keyword evidence="1" id="KW-0472">Membrane</keyword>
<dbReference type="PANTHER" id="PTHR38794:SF1">
    <property type="entry name" value="INTEGRAL MEMBRANE PROTEIN"/>
    <property type="match status" value="1"/>
</dbReference>
<organism evidence="3 4">
    <name type="scientific">Diaporthe vaccinii</name>
    <dbReference type="NCBI Taxonomy" id="105482"/>
    <lineage>
        <taxon>Eukaryota</taxon>
        <taxon>Fungi</taxon>
        <taxon>Dikarya</taxon>
        <taxon>Ascomycota</taxon>
        <taxon>Pezizomycotina</taxon>
        <taxon>Sordariomycetes</taxon>
        <taxon>Sordariomycetidae</taxon>
        <taxon>Diaporthales</taxon>
        <taxon>Diaporthaceae</taxon>
        <taxon>Diaporthe</taxon>
        <taxon>Diaporthe eres species complex</taxon>
    </lineage>
</organism>
<reference evidence="3 4" key="1">
    <citation type="submission" date="2024-03" db="EMBL/GenBank/DDBJ databases">
        <title>A high-quality draft genome sequence of Diaporthe vaccinii, a causative agent of upright dieback and viscid rot disease in cranberry plants.</title>
        <authorList>
            <person name="Sarrasin M."/>
            <person name="Lang B.F."/>
            <person name="Burger G."/>
        </authorList>
    </citation>
    <scope>NUCLEOTIDE SEQUENCE [LARGE SCALE GENOMIC DNA]</scope>
    <source>
        <strain evidence="3 4">IS7</strain>
    </source>
</reference>
<name>A0ABR4EB80_9PEZI</name>
<evidence type="ECO:0000259" key="2">
    <source>
        <dbReference type="Pfam" id="PF20684"/>
    </source>
</evidence>
<dbReference type="InterPro" id="IPR049326">
    <property type="entry name" value="Rhodopsin_dom_fungi"/>
</dbReference>
<dbReference type="EMBL" id="JBAWTH010000073">
    <property type="protein sequence ID" value="KAL2279694.1"/>
    <property type="molecule type" value="Genomic_DNA"/>
</dbReference>
<proteinExistence type="predicted"/>
<feature type="transmembrane region" description="Helical" evidence="1">
    <location>
        <begin position="95"/>
        <end position="119"/>
    </location>
</feature>
<feature type="transmembrane region" description="Helical" evidence="1">
    <location>
        <begin position="170"/>
        <end position="194"/>
    </location>
</feature>
<sequence length="216" mass="23735">MDIAPRSGAAGDKSRVSLVIVWFLYLAAVLSVCARLGTKYAMAKRLASDDALILIAQVTSLAQCIAISFAATSGLGTSLGDLSPSQIDGFLKAEYASTPFLLLTLALVKWSICVFINHLSPTAVNRHVDMAFRSTIGLWFVSGTAVSIFQCSIPKPWDYIDRTGCTDRRAWWTYVSVLNMVTEFGFVFLYVWIIGKLHISALKKTTVLLVFLTRLL</sequence>
<evidence type="ECO:0000313" key="4">
    <source>
        <dbReference type="Proteomes" id="UP001600888"/>
    </source>
</evidence>
<dbReference type="Pfam" id="PF20684">
    <property type="entry name" value="Fung_rhodopsin"/>
    <property type="match status" value="1"/>
</dbReference>
<feature type="transmembrane region" description="Helical" evidence="1">
    <location>
        <begin position="50"/>
        <end position="75"/>
    </location>
</feature>
<accession>A0ABR4EB80</accession>
<keyword evidence="1" id="KW-0812">Transmembrane</keyword>
<keyword evidence="4" id="KW-1185">Reference proteome</keyword>
<dbReference type="Proteomes" id="UP001600888">
    <property type="component" value="Unassembled WGS sequence"/>
</dbReference>
<protein>
    <recommendedName>
        <fullName evidence="2">Rhodopsin domain-containing protein</fullName>
    </recommendedName>
</protein>
<feature type="domain" description="Rhodopsin" evidence="2">
    <location>
        <begin position="34"/>
        <end position="213"/>
    </location>
</feature>
<evidence type="ECO:0000256" key="1">
    <source>
        <dbReference type="SAM" id="Phobius"/>
    </source>
</evidence>
<dbReference type="PANTHER" id="PTHR38794">
    <property type="entry name" value="INTEGRAL MEMBRANE PROTEIN"/>
    <property type="match status" value="1"/>
</dbReference>
<feature type="transmembrane region" description="Helical" evidence="1">
    <location>
        <begin position="20"/>
        <end position="38"/>
    </location>
</feature>